<accession>A0A6J6EXF6</accession>
<evidence type="ECO:0000313" key="3">
    <source>
        <dbReference type="EMBL" id="CAB4579374.1"/>
    </source>
</evidence>
<dbReference type="GO" id="GO:0004222">
    <property type="term" value="F:metalloendopeptidase activity"/>
    <property type="evidence" value="ECO:0007669"/>
    <property type="project" value="TreeGrafter"/>
</dbReference>
<gene>
    <name evidence="3" type="ORF">UFOPK1722_00914</name>
</gene>
<dbReference type="PANTHER" id="PTHR21666:SF270">
    <property type="entry name" value="MUREIN HYDROLASE ACTIVATOR ENVC"/>
    <property type="match status" value="1"/>
</dbReference>
<dbReference type="CDD" id="cd12797">
    <property type="entry name" value="M23_peptidase"/>
    <property type="match status" value="1"/>
</dbReference>
<name>A0A6J6EXF6_9ZZZZ</name>
<feature type="coiled-coil region" evidence="1">
    <location>
        <begin position="150"/>
        <end position="198"/>
    </location>
</feature>
<feature type="domain" description="M23ase beta-sheet core" evidence="2">
    <location>
        <begin position="286"/>
        <end position="381"/>
    </location>
</feature>
<evidence type="ECO:0000256" key="1">
    <source>
        <dbReference type="SAM" id="Coils"/>
    </source>
</evidence>
<evidence type="ECO:0000259" key="2">
    <source>
        <dbReference type="Pfam" id="PF01551"/>
    </source>
</evidence>
<keyword evidence="1" id="KW-0175">Coiled coil</keyword>
<sequence length="389" mass="40100">MVARPHAPRSGSRTFGALVTAATLTMGLVVGLPAAGLATPADSSDAAAQKAADEIQAARDRANAAADAAFAAESALDSLSIEVANTEIELADLEARAGSLQTGVEEVAVQRFVSGGGGGIPLLSGLDGPSAQAQADVLIEIVSDTSQSTLDEYDALSKELADKRRSLERAKDQQAQAIKDHEAAQAKALAEVERLKKIEAQRLKDEKVRKILEAARIKAQAEALAKAGNVSGSIVNTGAGNTGKRRSGAAGFFDNGVYVDGSIICPVAGSAGFGDTWGAPRSGGRRHQGVDMMSDMGTPLVAVVSGRLSLWSNGGIAGLAVHLRGNNGNTYFYAHLSAYEGGERYVEQGDIIGYVGDTGNADGNPHLHFEIRPGGGSPVNPYPSVRPAC</sequence>
<dbReference type="Gene3D" id="2.70.70.10">
    <property type="entry name" value="Glucose Permease (Domain IIA)"/>
    <property type="match status" value="1"/>
</dbReference>
<protein>
    <submittedName>
        <fullName evidence="3">Unannotated protein</fullName>
    </submittedName>
</protein>
<dbReference type="SUPFAM" id="SSF51261">
    <property type="entry name" value="Duplicated hybrid motif"/>
    <property type="match status" value="1"/>
</dbReference>
<proteinExistence type="predicted"/>
<dbReference type="Pfam" id="PF01551">
    <property type="entry name" value="Peptidase_M23"/>
    <property type="match status" value="1"/>
</dbReference>
<organism evidence="3">
    <name type="scientific">freshwater metagenome</name>
    <dbReference type="NCBI Taxonomy" id="449393"/>
    <lineage>
        <taxon>unclassified sequences</taxon>
        <taxon>metagenomes</taxon>
        <taxon>ecological metagenomes</taxon>
    </lineage>
</organism>
<dbReference type="InterPro" id="IPR011055">
    <property type="entry name" value="Dup_hybrid_motif"/>
</dbReference>
<dbReference type="AlphaFoldDB" id="A0A6J6EXF6"/>
<reference evidence="3" key="1">
    <citation type="submission" date="2020-05" db="EMBL/GenBank/DDBJ databases">
        <authorList>
            <person name="Chiriac C."/>
            <person name="Salcher M."/>
            <person name="Ghai R."/>
            <person name="Kavagutti S V."/>
        </authorList>
    </citation>
    <scope>NUCLEOTIDE SEQUENCE</scope>
</reference>
<dbReference type="InterPro" id="IPR016047">
    <property type="entry name" value="M23ase_b-sheet_dom"/>
</dbReference>
<dbReference type="InterPro" id="IPR050570">
    <property type="entry name" value="Cell_wall_metabolism_enzyme"/>
</dbReference>
<feature type="coiled-coil region" evidence="1">
    <location>
        <begin position="48"/>
        <end position="96"/>
    </location>
</feature>
<dbReference type="EMBL" id="CAEZTS010000069">
    <property type="protein sequence ID" value="CAB4579374.1"/>
    <property type="molecule type" value="Genomic_DNA"/>
</dbReference>
<dbReference type="PANTHER" id="PTHR21666">
    <property type="entry name" value="PEPTIDASE-RELATED"/>
    <property type="match status" value="1"/>
</dbReference>